<proteinExistence type="predicted"/>
<reference evidence="1" key="1">
    <citation type="journal article" date="2023" name="G3 (Bethesda)">
        <title>Whole genome assemblies of Zophobas morio and Tenebrio molitor.</title>
        <authorList>
            <person name="Kaur S."/>
            <person name="Stinson S.A."/>
            <person name="diCenzo G.C."/>
        </authorList>
    </citation>
    <scope>NUCLEOTIDE SEQUENCE</scope>
    <source>
        <strain evidence="1">QUZm001</strain>
    </source>
</reference>
<organism evidence="1 2">
    <name type="scientific">Zophobas morio</name>
    <dbReference type="NCBI Taxonomy" id="2755281"/>
    <lineage>
        <taxon>Eukaryota</taxon>
        <taxon>Metazoa</taxon>
        <taxon>Ecdysozoa</taxon>
        <taxon>Arthropoda</taxon>
        <taxon>Hexapoda</taxon>
        <taxon>Insecta</taxon>
        <taxon>Pterygota</taxon>
        <taxon>Neoptera</taxon>
        <taxon>Endopterygota</taxon>
        <taxon>Coleoptera</taxon>
        <taxon>Polyphaga</taxon>
        <taxon>Cucujiformia</taxon>
        <taxon>Tenebrionidae</taxon>
        <taxon>Zophobas</taxon>
    </lineage>
</organism>
<dbReference type="AlphaFoldDB" id="A0AA38I518"/>
<gene>
    <name evidence="1" type="ORF">Zmor_024425</name>
</gene>
<dbReference type="EMBL" id="JALNTZ010000007">
    <property type="protein sequence ID" value="KAJ3646859.1"/>
    <property type="molecule type" value="Genomic_DNA"/>
</dbReference>
<evidence type="ECO:0000313" key="1">
    <source>
        <dbReference type="EMBL" id="KAJ3646859.1"/>
    </source>
</evidence>
<comment type="caution">
    <text evidence="1">The sequence shown here is derived from an EMBL/GenBank/DDBJ whole genome shotgun (WGS) entry which is preliminary data.</text>
</comment>
<protein>
    <submittedName>
        <fullName evidence="1">Uncharacterized protein</fullName>
    </submittedName>
</protein>
<name>A0AA38I518_9CUCU</name>
<dbReference type="Proteomes" id="UP001168821">
    <property type="component" value="Unassembled WGS sequence"/>
</dbReference>
<keyword evidence="2" id="KW-1185">Reference proteome</keyword>
<accession>A0AA38I518</accession>
<sequence length="102" mass="11773">MMHMQRSLDPRSSVPRLYFSRHRGGRGRLSLECMHCRVVLGLALKILKSSERRAKVTQHALLVVPQGQGVISLHSQKSPRALFTEILHFKHLKIYERKTFAN</sequence>
<evidence type="ECO:0000313" key="2">
    <source>
        <dbReference type="Proteomes" id="UP001168821"/>
    </source>
</evidence>